<proteinExistence type="predicted"/>
<evidence type="ECO:0000313" key="2">
    <source>
        <dbReference type="EMBL" id="TXR55650.1"/>
    </source>
</evidence>
<organism evidence="2 3">
    <name type="scientific">Quadrisphaera setariae</name>
    <dbReference type="NCBI Taxonomy" id="2593304"/>
    <lineage>
        <taxon>Bacteria</taxon>
        <taxon>Bacillati</taxon>
        <taxon>Actinomycetota</taxon>
        <taxon>Actinomycetes</taxon>
        <taxon>Kineosporiales</taxon>
        <taxon>Kineosporiaceae</taxon>
        <taxon>Quadrisphaera</taxon>
    </lineage>
</organism>
<evidence type="ECO:0000256" key="1">
    <source>
        <dbReference type="SAM" id="Phobius"/>
    </source>
</evidence>
<keyword evidence="3" id="KW-1185">Reference proteome</keyword>
<keyword evidence="1" id="KW-0472">Membrane</keyword>
<dbReference type="NCBIfam" id="NF038065">
    <property type="entry name" value="Pr6Pr"/>
    <property type="match status" value="1"/>
</dbReference>
<dbReference type="InterPro" id="IPR049713">
    <property type="entry name" value="Pr6Pr-like"/>
</dbReference>
<sequence length="217" mass="22941">MFRACHGVIAVLVVVGLVVDVSVTVAGGPSASGGAVVELGLADRLANLFSYFTILSNILVLAVSGTFALRPEPTGALFRVLHLDALLSIAATGVVYAVLLAATEHPTGWSVVSNTIFHDVVPVAFPLVWLVFGPRPRLTWRLVALAFVWPVAWLAYTYVRGAVTGWYPYGFLDATLLGFWGALLGGLQVFAGAVVLAVVIKLLDARLPALTGRSSTR</sequence>
<feature type="transmembrane region" description="Helical" evidence="1">
    <location>
        <begin position="179"/>
        <end position="203"/>
    </location>
</feature>
<dbReference type="Proteomes" id="UP000321234">
    <property type="component" value="Unassembled WGS sequence"/>
</dbReference>
<keyword evidence="1" id="KW-0812">Transmembrane</keyword>
<protein>
    <recommendedName>
        <fullName evidence="4">FAR-17a/AIG1-like protein</fullName>
    </recommendedName>
</protein>
<feature type="transmembrane region" description="Helical" evidence="1">
    <location>
        <begin position="139"/>
        <end position="159"/>
    </location>
</feature>
<dbReference type="RefSeq" id="WP_147926706.1">
    <property type="nucleotide sequence ID" value="NZ_VKAC01000007.1"/>
</dbReference>
<name>A0A5C8ZFS2_9ACTN</name>
<evidence type="ECO:0008006" key="4">
    <source>
        <dbReference type="Google" id="ProtNLM"/>
    </source>
</evidence>
<dbReference type="OrthoDB" id="9809977at2"/>
<evidence type="ECO:0000313" key="3">
    <source>
        <dbReference type="Proteomes" id="UP000321234"/>
    </source>
</evidence>
<gene>
    <name evidence="2" type="ORF">FMM08_12445</name>
</gene>
<feature type="transmembrane region" description="Helical" evidence="1">
    <location>
        <begin position="115"/>
        <end position="132"/>
    </location>
</feature>
<dbReference type="AlphaFoldDB" id="A0A5C8ZFS2"/>
<feature type="transmembrane region" description="Helical" evidence="1">
    <location>
        <begin position="7"/>
        <end position="28"/>
    </location>
</feature>
<comment type="caution">
    <text evidence="2">The sequence shown here is derived from an EMBL/GenBank/DDBJ whole genome shotgun (WGS) entry which is preliminary data.</text>
</comment>
<feature type="transmembrane region" description="Helical" evidence="1">
    <location>
        <begin position="48"/>
        <end position="69"/>
    </location>
</feature>
<reference evidence="2 3" key="1">
    <citation type="submission" date="2019-07" db="EMBL/GenBank/DDBJ databases">
        <title>Quadrisphaera sp. strain DD2A genome sequencing and assembly.</title>
        <authorList>
            <person name="Kim I."/>
        </authorList>
    </citation>
    <scope>NUCLEOTIDE SEQUENCE [LARGE SCALE GENOMIC DNA]</scope>
    <source>
        <strain evidence="2 3">DD2A</strain>
    </source>
</reference>
<accession>A0A5C8ZFS2</accession>
<dbReference type="EMBL" id="VKAC01000007">
    <property type="protein sequence ID" value="TXR55650.1"/>
    <property type="molecule type" value="Genomic_DNA"/>
</dbReference>
<feature type="transmembrane region" description="Helical" evidence="1">
    <location>
        <begin position="81"/>
        <end position="103"/>
    </location>
</feature>
<keyword evidence="1" id="KW-1133">Transmembrane helix</keyword>